<name>A0A8R7V1V4_TRIUA</name>
<dbReference type="Proteomes" id="UP000015106">
    <property type="component" value="Chromosome 7"/>
</dbReference>
<sequence length="72" mass="7739">QDGIARVKQGHLFRKARAQLPRDVCSGRERIPQRACGTMIGKSGREEVGGRLSAASESRFSERIAAAASAVE</sequence>
<keyword evidence="2" id="KW-1185">Reference proteome</keyword>
<reference evidence="1" key="2">
    <citation type="submission" date="2018-03" db="EMBL/GenBank/DDBJ databases">
        <title>The Triticum urartu genome reveals the dynamic nature of wheat genome evolution.</title>
        <authorList>
            <person name="Ling H."/>
            <person name="Ma B."/>
            <person name="Shi X."/>
            <person name="Liu H."/>
            <person name="Dong L."/>
            <person name="Sun H."/>
            <person name="Cao Y."/>
            <person name="Gao Q."/>
            <person name="Zheng S."/>
            <person name="Li Y."/>
            <person name="Yu Y."/>
            <person name="Du H."/>
            <person name="Qi M."/>
            <person name="Li Y."/>
            <person name="Yu H."/>
            <person name="Cui Y."/>
            <person name="Wang N."/>
            <person name="Chen C."/>
            <person name="Wu H."/>
            <person name="Zhao Y."/>
            <person name="Zhang J."/>
            <person name="Li Y."/>
            <person name="Zhou W."/>
            <person name="Zhang B."/>
            <person name="Hu W."/>
            <person name="Eijk M."/>
            <person name="Tang J."/>
            <person name="Witsenboer H."/>
            <person name="Zhao S."/>
            <person name="Li Z."/>
            <person name="Zhang A."/>
            <person name="Wang D."/>
            <person name="Liang C."/>
        </authorList>
    </citation>
    <scope>NUCLEOTIDE SEQUENCE [LARGE SCALE GENOMIC DNA]</scope>
    <source>
        <strain evidence="1">cv. G1812</strain>
    </source>
</reference>
<protein>
    <submittedName>
        <fullName evidence="1">Uncharacterized protein</fullName>
    </submittedName>
</protein>
<accession>A0A8R7V1V4</accession>
<dbReference type="EnsemblPlants" id="TuG1812G0700002565.01.T01">
    <property type="protein sequence ID" value="TuG1812G0700002565.01.T01.cds463745"/>
    <property type="gene ID" value="TuG1812G0700002565.01"/>
</dbReference>
<reference evidence="2" key="1">
    <citation type="journal article" date="2013" name="Nature">
        <title>Draft genome of the wheat A-genome progenitor Triticum urartu.</title>
        <authorList>
            <person name="Ling H.Q."/>
            <person name="Zhao S."/>
            <person name="Liu D."/>
            <person name="Wang J."/>
            <person name="Sun H."/>
            <person name="Zhang C."/>
            <person name="Fan H."/>
            <person name="Li D."/>
            <person name="Dong L."/>
            <person name="Tao Y."/>
            <person name="Gao C."/>
            <person name="Wu H."/>
            <person name="Li Y."/>
            <person name="Cui Y."/>
            <person name="Guo X."/>
            <person name="Zheng S."/>
            <person name="Wang B."/>
            <person name="Yu K."/>
            <person name="Liang Q."/>
            <person name="Yang W."/>
            <person name="Lou X."/>
            <person name="Chen J."/>
            <person name="Feng M."/>
            <person name="Jian J."/>
            <person name="Zhang X."/>
            <person name="Luo G."/>
            <person name="Jiang Y."/>
            <person name="Liu J."/>
            <person name="Wang Z."/>
            <person name="Sha Y."/>
            <person name="Zhang B."/>
            <person name="Wu H."/>
            <person name="Tang D."/>
            <person name="Shen Q."/>
            <person name="Xue P."/>
            <person name="Zou S."/>
            <person name="Wang X."/>
            <person name="Liu X."/>
            <person name="Wang F."/>
            <person name="Yang Y."/>
            <person name="An X."/>
            <person name="Dong Z."/>
            <person name="Zhang K."/>
            <person name="Zhang X."/>
            <person name="Luo M.C."/>
            <person name="Dvorak J."/>
            <person name="Tong Y."/>
            <person name="Wang J."/>
            <person name="Yang H."/>
            <person name="Li Z."/>
            <person name="Wang D."/>
            <person name="Zhang A."/>
            <person name="Wang J."/>
        </authorList>
    </citation>
    <scope>NUCLEOTIDE SEQUENCE</scope>
    <source>
        <strain evidence="2">cv. G1812</strain>
    </source>
</reference>
<evidence type="ECO:0000313" key="1">
    <source>
        <dbReference type="EnsemblPlants" id="TuG1812G0700002565.01.T01.cds463745"/>
    </source>
</evidence>
<organism evidence="1 2">
    <name type="scientific">Triticum urartu</name>
    <name type="common">Red wild einkorn</name>
    <name type="synonym">Crithodium urartu</name>
    <dbReference type="NCBI Taxonomy" id="4572"/>
    <lineage>
        <taxon>Eukaryota</taxon>
        <taxon>Viridiplantae</taxon>
        <taxon>Streptophyta</taxon>
        <taxon>Embryophyta</taxon>
        <taxon>Tracheophyta</taxon>
        <taxon>Spermatophyta</taxon>
        <taxon>Magnoliopsida</taxon>
        <taxon>Liliopsida</taxon>
        <taxon>Poales</taxon>
        <taxon>Poaceae</taxon>
        <taxon>BOP clade</taxon>
        <taxon>Pooideae</taxon>
        <taxon>Triticodae</taxon>
        <taxon>Triticeae</taxon>
        <taxon>Triticinae</taxon>
        <taxon>Triticum</taxon>
    </lineage>
</organism>
<reference evidence="1" key="3">
    <citation type="submission" date="2022-06" db="UniProtKB">
        <authorList>
            <consortium name="EnsemblPlants"/>
        </authorList>
    </citation>
    <scope>IDENTIFICATION</scope>
</reference>
<evidence type="ECO:0000313" key="2">
    <source>
        <dbReference type="Proteomes" id="UP000015106"/>
    </source>
</evidence>
<proteinExistence type="predicted"/>
<dbReference type="Gramene" id="TuG1812G0700002565.01.T01">
    <property type="protein sequence ID" value="TuG1812G0700002565.01.T01.cds463745"/>
    <property type="gene ID" value="TuG1812G0700002565.01"/>
</dbReference>
<dbReference type="AlphaFoldDB" id="A0A8R7V1V4"/>